<protein>
    <submittedName>
        <fullName evidence="6">Tubulin-like protein</fullName>
        <ecNumber evidence="6">2.7.11.1</ecNumber>
    </submittedName>
</protein>
<keyword evidence="3" id="KW-0418">Kinase</keyword>
<proteinExistence type="predicted"/>
<accession>A0A517MXL2</accession>
<gene>
    <name evidence="6" type="ORF">HG15A2_29370</name>
</gene>
<dbReference type="PANTHER" id="PTHR24348">
    <property type="entry name" value="SERINE/THREONINE-PROTEIN KINASE UNC-51-RELATED"/>
    <property type="match status" value="1"/>
</dbReference>
<dbReference type="InterPro" id="IPR008271">
    <property type="entry name" value="Ser/Thr_kinase_AS"/>
</dbReference>
<dbReference type="InterPro" id="IPR000719">
    <property type="entry name" value="Prot_kinase_dom"/>
</dbReference>
<reference evidence="6 7" key="1">
    <citation type="submission" date="2019-02" db="EMBL/GenBank/DDBJ databases">
        <title>Deep-cultivation of Planctomycetes and their phenomic and genomic characterization uncovers novel biology.</title>
        <authorList>
            <person name="Wiegand S."/>
            <person name="Jogler M."/>
            <person name="Boedeker C."/>
            <person name="Pinto D."/>
            <person name="Vollmers J."/>
            <person name="Rivas-Marin E."/>
            <person name="Kohn T."/>
            <person name="Peeters S.H."/>
            <person name="Heuer A."/>
            <person name="Rast P."/>
            <person name="Oberbeckmann S."/>
            <person name="Bunk B."/>
            <person name="Jeske O."/>
            <person name="Meyerdierks A."/>
            <person name="Storesund J.E."/>
            <person name="Kallscheuer N."/>
            <person name="Luecker S."/>
            <person name="Lage O.M."/>
            <person name="Pohl T."/>
            <person name="Merkel B.J."/>
            <person name="Hornburger P."/>
            <person name="Mueller R.-W."/>
            <person name="Bruemmer F."/>
            <person name="Labrenz M."/>
            <person name="Spormann A.M."/>
            <person name="Op den Camp H."/>
            <person name="Overmann J."/>
            <person name="Amann R."/>
            <person name="Jetten M.S.M."/>
            <person name="Mascher T."/>
            <person name="Medema M.H."/>
            <person name="Devos D.P."/>
            <person name="Kaster A.-K."/>
            <person name="Ovreas L."/>
            <person name="Rohde M."/>
            <person name="Galperin M.Y."/>
            <person name="Jogler C."/>
        </authorList>
    </citation>
    <scope>NUCLEOTIDE SEQUENCE [LARGE SCALE GENOMIC DNA]</scope>
    <source>
        <strain evidence="6 7">HG15A2</strain>
    </source>
</reference>
<dbReference type="Gene3D" id="3.40.50.1440">
    <property type="entry name" value="Tubulin/FtsZ, GTPase domain"/>
    <property type="match status" value="1"/>
</dbReference>
<dbReference type="RefSeq" id="WP_145060799.1">
    <property type="nucleotide sequence ID" value="NZ_CP036263.1"/>
</dbReference>
<dbReference type="Gene3D" id="1.10.510.10">
    <property type="entry name" value="Transferase(Phosphotransferase) domain 1"/>
    <property type="match status" value="1"/>
</dbReference>
<dbReference type="GO" id="GO:0016020">
    <property type="term" value="C:membrane"/>
    <property type="evidence" value="ECO:0007669"/>
    <property type="project" value="TreeGrafter"/>
</dbReference>
<dbReference type="AlphaFoldDB" id="A0A517MXL2"/>
<dbReference type="CDD" id="cd14014">
    <property type="entry name" value="STKc_PknB_like"/>
    <property type="match status" value="1"/>
</dbReference>
<dbReference type="InterPro" id="IPR036525">
    <property type="entry name" value="Tubulin/FtsZ_GTPase_sf"/>
</dbReference>
<dbReference type="PROSITE" id="PS00108">
    <property type="entry name" value="PROTEIN_KINASE_ST"/>
    <property type="match status" value="1"/>
</dbReference>
<name>A0A517MXL2_9BACT</name>
<keyword evidence="1 6" id="KW-0808">Transferase</keyword>
<dbReference type="EMBL" id="CP036263">
    <property type="protein sequence ID" value="QDS99611.1"/>
    <property type="molecule type" value="Genomic_DNA"/>
</dbReference>
<evidence type="ECO:0000259" key="5">
    <source>
        <dbReference type="PROSITE" id="PS50011"/>
    </source>
</evidence>
<evidence type="ECO:0000256" key="1">
    <source>
        <dbReference type="ARBA" id="ARBA00022679"/>
    </source>
</evidence>
<dbReference type="KEGG" id="amob:HG15A2_29370"/>
<dbReference type="InterPro" id="IPR045269">
    <property type="entry name" value="Atg1-like"/>
</dbReference>
<dbReference type="EC" id="2.7.11.1" evidence="6"/>
<dbReference type="SMART" id="SM00220">
    <property type="entry name" value="S_TKc"/>
    <property type="match status" value="1"/>
</dbReference>
<dbReference type="PROSITE" id="PS50011">
    <property type="entry name" value="PROTEIN_KINASE_DOM"/>
    <property type="match status" value="1"/>
</dbReference>
<dbReference type="Proteomes" id="UP000319852">
    <property type="component" value="Chromosome"/>
</dbReference>
<keyword evidence="7" id="KW-1185">Reference proteome</keyword>
<dbReference type="SUPFAM" id="SSF52490">
    <property type="entry name" value="Tubulin nucleotide-binding domain-like"/>
    <property type="match status" value="1"/>
</dbReference>
<evidence type="ECO:0000256" key="4">
    <source>
        <dbReference type="ARBA" id="ARBA00022840"/>
    </source>
</evidence>
<evidence type="ECO:0000256" key="3">
    <source>
        <dbReference type="ARBA" id="ARBA00022777"/>
    </source>
</evidence>
<evidence type="ECO:0000313" key="7">
    <source>
        <dbReference type="Proteomes" id="UP000319852"/>
    </source>
</evidence>
<dbReference type="GO" id="GO:0005829">
    <property type="term" value="C:cytosol"/>
    <property type="evidence" value="ECO:0007669"/>
    <property type="project" value="TreeGrafter"/>
</dbReference>
<keyword evidence="4" id="KW-0067">ATP-binding</keyword>
<dbReference type="GO" id="GO:0000407">
    <property type="term" value="C:phagophore assembly site"/>
    <property type="evidence" value="ECO:0007669"/>
    <property type="project" value="TreeGrafter"/>
</dbReference>
<dbReference type="InterPro" id="IPR025904">
    <property type="entry name" value="Tubulin-like"/>
</dbReference>
<organism evidence="6 7">
    <name type="scientific">Adhaeretor mobilis</name>
    <dbReference type="NCBI Taxonomy" id="1930276"/>
    <lineage>
        <taxon>Bacteria</taxon>
        <taxon>Pseudomonadati</taxon>
        <taxon>Planctomycetota</taxon>
        <taxon>Planctomycetia</taxon>
        <taxon>Pirellulales</taxon>
        <taxon>Lacipirellulaceae</taxon>
        <taxon>Adhaeretor</taxon>
    </lineage>
</organism>
<feature type="domain" description="Protein kinase" evidence="5">
    <location>
        <begin position="18"/>
        <end position="275"/>
    </location>
</feature>
<dbReference type="SUPFAM" id="SSF56112">
    <property type="entry name" value="Protein kinase-like (PK-like)"/>
    <property type="match status" value="1"/>
</dbReference>
<dbReference type="GO" id="GO:0004674">
    <property type="term" value="F:protein serine/threonine kinase activity"/>
    <property type="evidence" value="ECO:0007669"/>
    <property type="project" value="UniProtKB-EC"/>
</dbReference>
<keyword evidence="2" id="KW-0547">Nucleotide-binding</keyword>
<sequence>MNDKPDSHQRPNVNIPGYTLLDRLGVGGYGEVWRASAPGGLTKAVKFVFGQYNEKRASNELKALDKVLEARHPFLLSLERIEVLEDRLVIITEVADESLKDRFDECINRGENGIPREEILGYLRDAADALDFLSQQHSLQHLDIKPENLLLLAGHVKVADYGLVKDLQNTQVSLVGGLTPLYAAPEVFQGQPSKHSDQYSLAVLYQEMLTGQLPFRGTTAAELTLQHLNEAPDLSSLPEGDRYLVARALAKNTDRRFATCSEFVKALSGQASTWASQSQPIASQARENMSNASAEAKTGSALRPGLVTQVFDSSPDAASIEPVMSKSMLLSTPTPENSEVETLPALPIDLTNTATRPTLILGIGGVGCEVLSRLKQQVVQRCKGETPSVQMLLIDTDGSALASACRANRAGSLTNEEKLELPLRRPQEYRDRAEKIQRWLSRRWLYNIPRSLETEGLRPLGRLALVDHAQRTLQRIRLSLTAATDPASAEQTAEMLGGPVDPSSVRVFVVSSISGGTGSGMSIDLGYAVRHTLERMGLTGSEVTGLFTHSLGSETRQSELAKVNAYSWLTEFRHFSQPEVAYPGDEGAGLPGFPAGVAPFDNTYLLRWDDRMGQEEFGRSSEALAEYLYLNAFTPAEQFFHGCRQSGSATSSETTLRTFNLERLSAAEETKTERLTAAVSRQVVLNWSGGIAGCGSQRAWKPSALAEQTPVETQQDPQPTDTNQLVHGAAQLIAQSQLNLDGLGSATREVMKARFDGKVDRFFIKTLSAVEAAGKLLDLSTAKRIADELFSDLHVENFEKGVRIMGDPVERVVGPLGLKLAGDLRRWLLEKLDDRQERLPGAKRAVAWLQDHFETVVRDAQKLVDRLGTQAASTTQEILQASSTKGNANEVVTPEQLEALLSYVRLRLDHASALAARVLAATLVSELRSLSETLVEFGRHLNHVAEAIQRSDDSTDDDSSLLRPLDEWLDPAMKACLPKLASEVDETVHVGFLAENGGLLETVMSNSRVRAGLLTTIRDLSREAVQRQMQQQNLNDRIARETIDGDQANQAAHPELLEYGGKLRYLAVLPKPAHPTSDASDRGLVTDTMFAEETALVTDPRAEFSLCCEAAELPLVPLAVDIINSRRDYAEYAARVHSRKDIDWLPLITPVAPPSVPVWESLCYNADVPSLPQMS</sequence>
<dbReference type="OrthoDB" id="278998at2"/>
<dbReference type="Pfam" id="PF00069">
    <property type="entry name" value="Pkinase"/>
    <property type="match status" value="1"/>
</dbReference>
<dbReference type="Pfam" id="PF13809">
    <property type="entry name" value="Tubulin_2"/>
    <property type="match status" value="1"/>
</dbReference>
<evidence type="ECO:0000313" key="6">
    <source>
        <dbReference type="EMBL" id="QDS99611.1"/>
    </source>
</evidence>
<dbReference type="GO" id="GO:0005776">
    <property type="term" value="C:autophagosome"/>
    <property type="evidence" value="ECO:0007669"/>
    <property type="project" value="TreeGrafter"/>
</dbReference>
<dbReference type="GO" id="GO:0005524">
    <property type="term" value="F:ATP binding"/>
    <property type="evidence" value="ECO:0007669"/>
    <property type="project" value="UniProtKB-KW"/>
</dbReference>
<evidence type="ECO:0000256" key="2">
    <source>
        <dbReference type="ARBA" id="ARBA00022741"/>
    </source>
</evidence>
<dbReference type="InterPro" id="IPR011009">
    <property type="entry name" value="Kinase-like_dom_sf"/>
</dbReference>
<dbReference type="PANTHER" id="PTHR24348:SF22">
    <property type="entry name" value="NON-SPECIFIC SERINE_THREONINE PROTEIN KINASE"/>
    <property type="match status" value="1"/>
</dbReference>